<feature type="region of interest" description="Disordered" evidence="1">
    <location>
        <begin position="1"/>
        <end position="55"/>
    </location>
</feature>
<feature type="compositionally biased region" description="Pro residues" evidence="1">
    <location>
        <begin position="8"/>
        <end position="18"/>
    </location>
</feature>
<keyword evidence="4" id="KW-1185">Reference proteome</keyword>
<evidence type="ECO:0000259" key="2">
    <source>
        <dbReference type="Pfam" id="PF07727"/>
    </source>
</evidence>
<dbReference type="InterPro" id="IPR013103">
    <property type="entry name" value="RVT_2"/>
</dbReference>
<protein>
    <submittedName>
        <fullName evidence="3">Glucose-1-phosphate adenylyltransferase large subunit 1-like</fullName>
    </submittedName>
</protein>
<dbReference type="Pfam" id="PF07727">
    <property type="entry name" value="RVT_2"/>
    <property type="match status" value="1"/>
</dbReference>
<keyword evidence="3" id="KW-0548">Nucleotidyltransferase</keyword>
<reference evidence="3" key="1">
    <citation type="journal article" date="2023" name="GigaByte">
        <title>Genome assembly of the bearded iris, Iris pallida Lam.</title>
        <authorList>
            <person name="Bruccoleri R.E."/>
            <person name="Oakeley E.J."/>
            <person name="Faust A.M.E."/>
            <person name="Altorfer M."/>
            <person name="Dessus-Babus S."/>
            <person name="Burckhardt D."/>
            <person name="Oertli M."/>
            <person name="Naumann U."/>
            <person name="Petersen F."/>
            <person name="Wong J."/>
        </authorList>
    </citation>
    <scope>NUCLEOTIDE SEQUENCE</scope>
    <source>
        <strain evidence="3">GSM-AAB239-AS_SAM_17_03QT</strain>
    </source>
</reference>
<evidence type="ECO:0000313" key="3">
    <source>
        <dbReference type="EMBL" id="KAJ6796493.1"/>
    </source>
</evidence>
<evidence type="ECO:0000256" key="1">
    <source>
        <dbReference type="SAM" id="MobiDB-lite"/>
    </source>
</evidence>
<proteinExistence type="predicted"/>
<dbReference type="InterPro" id="IPR043502">
    <property type="entry name" value="DNA/RNA_pol_sf"/>
</dbReference>
<dbReference type="EMBL" id="JANAVB010041219">
    <property type="protein sequence ID" value="KAJ6796493.1"/>
    <property type="molecule type" value="Genomic_DNA"/>
</dbReference>
<dbReference type="PANTHER" id="PTHR11439">
    <property type="entry name" value="GAG-POL-RELATED RETROTRANSPOSON"/>
    <property type="match status" value="1"/>
</dbReference>
<dbReference type="SUPFAM" id="SSF56672">
    <property type="entry name" value="DNA/RNA polymerases"/>
    <property type="match status" value="1"/>
</dbReference>
<comment type="caution">
    <text evidence="3">The sequence shown here is derived from an EMBL/GenBank/DDBJ whole genome shotgun (WGS) entry which is preliminary data.</text>
</comment>
<sequence length="612" mass="68329">MPCLVPTVPSPSSTPAPTPENVAPALNHSDSDADLSDSDGMISPPPIAPLRRSSRINAGKAPARFDDYEHDIANFLSYSNISSNYRAFIASLDSTSLPKCWQKAKKDPRWKAAMMEELGALEKNKTWELVPLPKGKKAVGCKWVYTVKETPEGKVERYKARLVAKGFTQSYGIDYDETFAPVAKMSTVKTLVSIAANYGWKLYQLDVKNAFLHGDLQEEVYMELPPGCYATESNGGTSQGKVCKLKKSLYGLKQSPRAWFDRFRMAVTGMGYRQTNADHTVFLQHARGHITILAVYVDDIVITGDDEVEITKLKSKLAKEFEVKDLGAMRYFLGIEVCEGEQGIVLSQRKYTLDLLKETGMLGCKAAVTPIDQKCKLGAEAGEPVDRERYQRLVGRLIYLGHTRPDISFAVSVVSRYMHDPRKDHMEAVFQILRYLKGTPGKGLWFKKNGRIEVEGYCDADWASCIDDRRSTTGYCVFVGGNLVSWRSKKQSVVARSTAEAEYRAMALGVTELLWVKALLTELKLDKGAPLCLFSDSQAAISIANNPVQHDRTKHIEIDRFFIKEKLEQGILKIDHVRSEEQVADCLTKGLSSLSLSKLCNKMGMINIYRPS</sequence>
<reference evidence="3" key="2">
    <citation type="submission" date="2023-04" db="EMBL/GenBank/DDBJ databases">
        <authorList>
            <person name="Bruccoleri R.E."/>
            <person name="Oakeley E.J."/>
            <person name="Faust A.-M."/>
            <person name="Dessus-Babus S."/>
            <person name="Altorfer M."/>
            <person name="Burckhardt D."/>
            <person name="Oertli M."/>
            <person name="Naumann U."/>
            <person name="Petersen F."/>
            <person name="Wong J."/>
        </authorList>
    </citation>
    <scope>NUCLEOTIDE SEQUENCE</scope>
    <source>
        <strain evidence="3">GSM-AAB239-AS_SAM_17_03QT</strain>
        <tissue evidence="3">Leaf</tissue>
    </source>
</reference>
<dbReference type="PANTHER" id="PTHR11439:SF463">
    <property type="entry name" value="REVERSE TRANSCRIPTASE TY1_COPIA-TYPE DOMAIN-CONTAINING PROTEIN"/>
    <property type="match status" value="1"/>
</dbReference>
<dbReference type="GO" id="GO:0016779">
    <property type="term" value="F:nucleotidyltransferase activity"/>
    <property type="evidence" value="ECO:0007669"/>
    <property type="project" value="UniProtKB-KW"/>
</dbReference>
<dbReference type="CDD" id="cd09272">
    <property type="entry name" value="RNase_HI_RT_Ty1"/>
    <property type="match status" value="1"/>
</dbReference>
<name>A0AAX6DXI3_IRIPA</name>
<organism evidence="3 4">
    <name type="scientific">Iris pallida</name>
    <name type="common">Sweet iris</name>
    <dbReference type="NCBI Taxonomy" id="29817"/>
    <lineage>
        <taxon>Eukaryota</taxon>
        <taxon>Viridiplantae</taxon>
        <taxon>Streptophyta</taxon>
        <taxon>Embryophyta</taxon>
        <taxon>Tracheophyta</taxon>
        <taxon>Spermatophyta</taxon>
        <taxon>Magnoliopsida</taxon>
        <taxon>Liliopsida</taxon>
        <taxon>Asparagales</taxon>
        <taxon>Iridaceae</taxon>
        <taxon>Iridoideae</taxon>
        <taxon>Irideae</taxon>
        <taxon>Iris</taxon>
    </lineage>
</organism>
<evidence type="ECO:0000313" key="4">
    <source>
        <dbReference type="Proteomes" id="UP001140949"/>
    </source>
</evidence>
<feature type="domain" description="Reverse transcriptase Ty1/copia-type" evidence="2">
    <location>
        <begin position="124"/>
        <end position="371"/>
    </location>
</feature>
<dbReference type="AlphaFoldDB" id="A0AAX6DXI3"/>
<accession>A0AAX6DXI3</accession>
<keyword evidence="3" id="KW-0808">Transferase</keyword>
<gene>
    <name evidence="3" type="ORF">M6B38_218790</name>
</gene>
<dbReference type="Proteomes" id="UP001140949">
    <property type="component" value="Unassembled WGS sequence"/>
</dbReference>